<evidence type="ECO:0000256" key="1">
    <source>
        <dbReference type="ARBA" id="ARBA00005046"/>
    </source>
</evidence>
<comment type="caution">
    <text evidence="13">The sequence shown here is derived from an EMBL/GenBank/DDBJ whole genome shotgun (WGS) entry which is preliminary data.</text>
</comment>
<dbReference type="Gene3D" id="3.90.1170.40">
    <property type="entry name" value="Molybdopterin biosynthesis MoaE subunit"/>
    <property type="match status" value="1"/>
</dbReference>
<dbReference type="InterPro" id="IPR003448">
    <property type="entry name" value="Mopterin_biosynth_MoaE"/>
</dbReference>
<dbReference type="SUPFAM" id="SSF54690">
    <property type="entry name" value="Molybdopterin synthase subunit MoaE"/>
    <property type="match status" value="1"/>
</dbReference>
<dbReference type="EMBL" id="JAELXT010000003">
    <property type="protein sequence ID" value="MBJ6124736.1"/>
    <property type="molecule type" value="Genomic_DNA"/>
</dbReference>
<comment type="subunit">
    <text evidence="7">Heterotetramer of 2 MoaD subunits and 2 MoaE subunits. Also stable as homodimer. The enzyme changes between these two forms during catalysis.</text>
</comment>
<sequence length="151" mass="16667">MARTIRIQSEPFDTAVETAILTEGRADIGAVVAFTGLCRDEGGRLAALELEHYPGMAEAEIDRIAGQAESRWPLLGLTVIHRFGRISPGEEIVLVLAASAHRQAAFEAASFLMDYLKTQAPFWKREHLKDGTTGAWVEAKEADDRAMERWA</sequence>
<evidence type="ECO:0000256" key="12">
    <source>
        <dbReference type="ARBA" id="ARBA00049878"/>
    </source>
</evidence>
<gene>
    <name evidence="13" type="ORF">JAO75_04870</name>
</gene>
<name>A0ABS0XXF6_9HYPH</name>
<dbReference type="Pfam" id="PF02391">
    <property type="entry name" value="MoaE"/>
    <property type="match status" value="1"/>
</dbReference>
<dbReference type="PANTHER" id="PTHR23404">
    <property type="entry name" value="MOLYBDOPTERIN SYNTHASE RELATED"/>
    <property type="match status" value="1"/>
</dbReference>
<reference evidence="14" key="1">
    <citation type="submission" date="2020-12" db="EMBL/GenBank/DDBJ databases">
        <title>Hymenobacter sp.</title>
        <authorList>
            <person name="Kim M.K."/>
        </authorList>
    </citation>
    <scope>NUCLEOTIDE SEQUENCE [LARGE SCALE GENOMIC DNA]</scope>
    <source>
        <strain evidence="14">BT325</strain>
    </source>
</reference>
<protein>
    <recommendedName>
        <fullName evidence="4">Molybdopterin synthase catalytic subunit</fullName>
        <ecNumber evidence="3">2.8.1.12</ecNumber>
    </recommendedName>
    <alternativeName>
        <fullName evidence="10">MPT synthase subunit 2</fullName>
    </alternativeName>
    <alternativeName>
        <fullName evidence="8">Molybdenum cofactor biosynthesis protein E</fullName>
    </alternativeName>
    <alternativeName>
        <fullName evidence="9">Molybdopterin-converting factor large subunit</fullName>
    </alternativeName>
    <alternativeName>
        <fullName evidence="11">Molybdopterin-converting factor subunit 2</fullName>
    </alternativeName>
</protein>
<proteinExistence type="inferred from homology"/>
<comment type="pathway">
    <text evidence="1">Cofactor biosynthesis; molybdopterin biosynthesis.</text>
</comment>
<evidence type="ECO:0000313" key="14">
    <source>
        <dbReference type="Proteomes" id="UP000620670"/>
    </source>
</evidence>
<keyword evidence="14" id="KW-1185">Reference proteome</keyword>
<evidence type="ECO:0000256" key="3">
    <source>
        <dbReference type="ARBA" id="ARBA00011950"/>
    </source>
</evidence>
<accession>A0ABS0XXF6</accession>
<comment type="similarity">
    <text evidence="2">Belongs to the MoaE family.</text>
</comment>
<evidence type="ECO:0000256" key="6">
    <source>
        <dbReference type="ARBA" id="ARBA00025448"/>
    </source>
</evidence>
<dbReference type="InterPro" id="IPR036563">
    <property type="entry name" value="MoaE_sf"/>
</dbReference>
<evidence type="ECO:0000256" key="2">
    <source>
        <dbReference type="ARBA" id="ARBA00005426"/>
    </source>
</evidence>
<organism evidence="13 14">
    <name type="scientific">Microvirga splendida</name>
    <dbReference type="NCBI Taxonomy" id="2795727"/>
    <lineage>
        <taxon>Bacteria</taxon>
        <taxon>Pseudomonadati</taxon>
        <taxon>Pseudomonadota</taxon>
        <taxon>Alphaproteobacteria</taxon>
        <taxon>Hyphomicrobiales</taxon>
        <taxon>Methylobacteriaceae</taxon>
        <taxon>Microvirga</taxon>
    </lineage>
</organism>
<evidence type="ECO:0000256" key="9">
    <source>
        <dbReference type="ARBA" id="ARBA00030407"/>
    </source>
</evidence>
<evidence type="ECO:0000256" key="4">
    <source>
        <dbReference type="ARBA" id="ARBA00013858"/>
    </source>
</evidence>
<evidence type="ECO:0000256" key="5">
    <source>
        <dbReference type="ARBA" id="ARBA00023150"/>
    </source>
</evidence>
<evidence type="ECO:0000256" key="10">
    <source>
        <dbReference type="ARBA" id="ARBA00030781"/>
    </source>
</evidence>
<dbReference type="CDD" id="cd00756">
    <property type="entry name" value="MoaE"/>
    <property type="match status" value="1"/>
</dbReference>
<evidence type="ECO:0000256" key="8">
    <source>
        <dbReference type="ARBA" id="ARBA00029745"/>
    </source>
</evidence>
<dbReference type="RefSeq" id="WP_199047158.1">
    <property type="nucleotide sequence ID" value="NZ_JAELXT010000003.1"/>
</dbReference>
<comment type="function">
    <text evidence="6">Converts molybdopterin precursor Z into molybdopterin. This requires the incorporation of two sulfur atoms into precursor Z to generate a dithiolene group. The sulfur is provided by MoaD.</text>
</comment>
<evidence type="ECO:0000313" key="13">
    <source>
        <dbReference type="EMBL" id="MBJ6124736.1"/>
    </source>
</evidence>
<keyword evidence="5" id="KW-0501">Molybdenum cofactor biosynthesis</keyword>
<comment type="catalytic activity">
    <reaction evidence="12">
        <text>2 [molybdopterin-synthase sulfur-carrier protein]-C-terminal-Gly-aminoethanethioate + cyclic pyranopterin phosphate + H2O = molybdopterin + 2 [molybdopterin-synthase sulfur-carrier protein]-C-terminal Gly-Gly + 2 H(+)</text>
        <dbReference type="Rhea" id="RHEA:26333"/>
        <dbReference type="Rhea" id="RHEA-COMP:12202"/>
        <dbReference type="Rhea" id="RHEA-COMP:19907"/>
        <dbReference type="ChEBI" id="CHEBI:15377"/>
        <dbReference type="ChEBI" id="CHEBI:15378"/>
        <dbReference type="ChEBI" id="CHEBI:58698"/>
        <dbReference type="ChEBI" id="CHEBI:59648"/>
        <dbReference type="ChEBI" id="CHEBI:90778"/>
        <dbReference type="ChEBI" id="CHEBI:232372"/>
        <dbReference type="EC" id="2.8.1.12"/>
    </reaction>
</comment>
<evidence type="ECO:0000256" key="7">
    <source>
        <dbReference type="ARBA" id="ARBA00026066"/>
    </source>
</evidence>
<dbReference type="Proteomes" id="UP000620670">
    <property type="component" value="Unassembled WGS sequence"/>
</dbReference>
<evidence type="ECO:0000256" key="11">
    <source>
        <dbReference type="ARBA" id="ARBA00032474"/>
    </source>
</evidence>
<dbReference type="EC" id="2.8.1.12" evidence="3"/>